<feature type="transmembrane region" description="Helical" evidence="7">
    <location>
        <begin position="226"/>
        <end position="247"/>
    </location>
</feature>
<feature type="transmembrane region" description="Helical" evidence="7">
    <location>
        <begin position="60"/>
        <end position="84"/>
    </location>
</feature>
<dbReference type="InterPro" id="IPR036458">
    <property type="entry name" value="Na:dicarbo_symporter_sf"/>
</dbReference>
<evidence type="ECO:0000256" key="6">
    <source>
        <dbReference type="ARBA" id="ARBA00023136"/>
    </source>
</evidence>
<dbReference type="GO" id="GO:0015175">
    <property type="term" value="F:neutral L-amino acid transmembrane transporter activity"/>
    <property type="evidence" value="ECO:0007669"/>
    <property type="project" value="TreeGrafter"/>
</dbReference>
<dbReference type="Proteomes" id="UP001152759">
    <property type="component" value="Chromosome 7"/>
</dbReference>
<sequence length="479" mass="52558">MRQNKKRESQSQKNLKKLKENGFLLCTVAGVIIGGLAGYSLRPYKLSPGEIGIISYPGEIYFRALKLMMLPFVAVCITTGTATLNVKKNGIIAVRAAIYFLTTTFITTAFGILLSVWIHPGSPGAVRNILRNDSRPALSTLDNLFNIGRNIISDNILSSSFESTVSKYVPKTNGTYEKVIGSRPGTNMLGIVTFFILFGSVLGGLGKKAKAAVDFFTILYEALLKILMGVVWFTPVAVGSIICAKIYSVPDIGQTFSQLAWFMATALIGLATHQFVFLQLLYLIFLRSNPFSYYVQLMPCILTAFATSSKTASMPISFDILERKLQKNKRIVRFVLPLGSLNLNGTGLFMVTALIFIAQMNNVPLGLSDYITLEIIVSIMTMSMATIPSASLVTIVMLCGTIGVPSDDVSLLFTIDWFMDRCRTTNNIVGDSYAVAILERLSEKELNRLEAVPDVEEAILPHSKSNSNEETAESKVEHV</sequence>
<evidence type="ECO:0000256" key="1">
    <source>
        <dbReference type="ARBA" id="ARBA00004141"/>
    </source>
</evidence>
<dbReference type="InterPro" id="IPR050746">
    <property type="entry name" value="DAACS"/>
</dbReference>
<keyword evidence="4 7" id="KW-0812">Transmembrane</keyword>
<dbReference type="PANTHER" id="PTHR11958">
    <property type="entry name" value="SODIUM/DICARBOXYLATE SYMPORTER-RELATED"/>
    <property type="match status" value="1"/>
</dbReference>
<dbReference type="KEGG" id="btab:109032762"/>
<keyword evidence="10" id="KW-1185">Reference proteome</keyword>
<dbReference type="EMBL" id="OU963868">
    <property type="protein sequence ID" value="CAH0393120.1"/>
    <property type="molecule type" value="Genomic_DNA"/>
</dbReference>
<feature type="transmembrane region" description="Helical" evidence="7">
    <location>
        <begin position="334"/>
        <end position="358"/>
    </location>
</feature>
<accession>A0A9P0F7N5</accession>
<dbReference type="SUPFAM" id="SSF118215">
    <property type="entry name" value="Proton glutamate symport protein"/>
    <property type="match status" value="1"/>
</dbReference>
<keyword evidence="6 7" id="KW-0472">Membrane</keyword>
<comment type="subcellular location">
    <subcellularLocation>
        <location evidence="1 7">Membrane</location>
        <topology evidence="1 7">Multi-pass membrane protein</topology>
    </subcellularLocation>
</comment>
<organism evidence="9 10">
    <name type="scientific">Bemisia tabaci</name>
    <name type="common">Sweetpotato whitefly</name>
    <name type="synonym">Aleurodes tabaci</name>
    <dbReference type="NCBI Taxonomy" id="7038"/>
    <lineage>
        <taxon>Eukaryota</taxon>
        <taxon>Metazoa</taxon>
        <taxon>Ecdysozoa</taxon>
        <taxon>Arthropoda</taxon>
        <taxon>Hexapoda</taxon>
        <taxon>Insecta</taxon>
        <taxon>Pterygota</taxon>
        <taxon>Neoptera</taxon>
        <taxon>Paraneoptera</taxon>
        <taxon>Hemiptera</taxon>
        <taxon>Sternorrhyncha</taxon>
        <taxon>Aleyrodoidea</taxon>
        <taxon>Aleyrodidae</taxon>
        <taxon>Aleyrodinae</taxon>
        <taxon>Bemisia</taxon>
    </lineage>
</organism>
<dbReference type="PANTHER" id="PTHR11958:SF111">
    <property type="entry name" value="AMINO ACID TRANSPORTER"/>
    <property type="match status" value="1"/>
</dbReference>
<dbReference type="GO" id="GO:0015501">
    <property type="term" value="F:glutamate:sodium symporter activity"/>
    <property type="evidence" value="ECO:0007669"/>
    <property type="project" value="TreeGrafter"/>
</dbReference>
<evidence type="ECO:0000256" key="8">
    <source>
        <dbReference type="SAM" id="MobiDB-lite"/>
    </source>
</evidence>
<dbReference type="InterPro" id="IPR001991">
    <property type="entry name" value="Na-dicarboxylate_symporter"/>
</dbReference>
<feature type="transmembrane region" description="Helical" evidence="7">
    <location>
        <begin position="21"/>
        <end position="40"/>
    </location>
</feature>
<evidence type="ECO:0000256" key="4">
    <source>
        <dbReference type="ARBA" id="ARBA00022692"/>
    </source>
</evidence>
<gene>
    <name evidence="9" type="ORF">BEMITA_LOCUS11559</name>
</gene>
<name>A0A9P0F7N5_BEMTA</name>
<keyword evidence="5 7" id="KW-1133">Transmembrane helix</keyword>
<evidence type="ECO:0000313" key="10">
    <source>
        <dbReference type="Proteomes" id="UP001152759"/>
    </source>
</evidence>
<dbReference type="AlphaFoldDB" id="A0A9P0F7N5"/>
<dbReference type="PRINTS" id="PR00173">
    <property type="entry name" value="EDTRNSPORT"/>
</dbReference>
<evidence type="ECO:0000256" key="5">
    <source>
        <dbReference type="ARBA" id="ARBA00022989"/>
    </source>
</evidence>
<dbReference type="Gene3D" id="1.10.3860.10">
    <property type="entry name" value="Sodium:dicarboxylate symporter"/>
    <property type="match status" value="1"/>
</dbReference>
<evidence type="ECO:0000256" key="3">
    <source>
        <dbReference type="ARBA" id="ARBA00022448"/>
    </source>
</evidence>
<keyword evidence="3 7" id="KW-0813">Transport</keyword>
<dbReference type="GO" id="GO:0005886">
    <property type="term" value="C:plasma membrane"/>
    <property type="evidence" value="ECO:0007669"/>
    <property type="project" value="TreeGrafter"/>
</dbReference>
<proteinExistence type="inferred from homology"/>
<keyword evidence="7" id="KW-0769">Symport</keyword>
<feature type="transmembrane region" description="Helical" evidence="7">
    <location>
        <begin position="259"/>
        <end position="285"/>
    </location>
</feature>
<evidence type="ECO:0000256" key="7">
    <source>
        <dbReference type="RuleBase" id="RU361216"/>
    </source>
</evidence>
<feature type="transmembrane region" description="Helical" evidence="7">
    <location>
        <begin position="188"/>
        <end position="205"/>
    </location>
</feature>
<evidence type="ECO:0000313" key="9">
    <source>
        <dbReference type="EMBL" id="CAH0393120.1"/>
    </source>
</evidence>
<dbReference type="Pfam" id="PF00375">
    <property type="entry name" value="SDF"/>
    <property type="match status" value="1"/>
</dbReference>
<evidence type="ECO:0000256" key="2">
    <source>
        <dbReference type="ARBA" id="ARBA00006148"/>
    </source>
</evidence>
<comment type="similarity">
    <text evidence="2 7">Belongs to the dicarboxylate/amino acid:cation symporter (DAACS) (TC 2.A.23) family.</text>
</comment>
<dbReference type="GO" id="GO:0005313">
    <property type="term" value="F:L-glutamate transmembrane transporter activity"/>
    <property type="evidence" value="ECO:0007669"/>
    <property type="project" value="TreeGrafter"/>
</dbReference>
<feature type="region of interest" description="Disordered" evidence="8">
    <location>
        <begin position="460"/>
        <end position="479"/>
    </location>
</feature>
<protein>
    <recommendedName>
        <fullName evidence="7">Amino acid transporter</fullName>
    </recommendedName>
</protein>
<reference evidence="9" key="1">
    <citation type="submission" date="2021-12" db="EMBL/GenBank/DDBJ databases">
        <authorList>
            <person name="King R."/>
        </authorList>
    </citation>
    <scope>NUCLEOTIDE SEQUENCE</scope>
</reference>
<feature type="transmembrane region" description="Helical" evidence="7">
    <location>
        <begin position="370"/>
        <end position="398"/>
    </location>
</feature>
<feature type="transmembrane region" description="Helical" evidence="7">
    <location>
        <begin position="96"/>
        <end position="118"/>
    </location>
</feature>